<sequence>MPLVSKQTRFHVLGHFESETASLSLSLSLSLDLDFDLVTAAFLSRRRRSLHHRRSLSLRRQQPSVVVPRHLLHPRRLPSPH</sequence>
<dbReference type="EMBL" id="PDCK01000045">
    <property type="protein sequence ID" value="PRQ16192.1"/>
    <property type="molecule type" value="Genomic_DNA"/>
</dbReference>
<protein>
    <submittedName>
        <fullName evidence="1">Uncharacterized protein</fullName>
    </submittedName>
</protein>
<organism evidence="1 2">
    <name type="scientific">Rosa chinensis</name>
    <name type="common">China rose</name>
    <dbReference type="NCBI Taxonomy" id="74649"/>
    <lineage>
        <taxon>Eukaryota</taxon>
        <taxon>Viridiplantae</taxon>
        <taxon>Streptophyta</taxon>
        <taxon>Embryophyta</taxon>
        <taxon>Tracheophyta</taxon>
        <taxon>Spermatophyta</taxon>
        <taxon>Magnoliopsida</taxon>
        <taxon>eudicotyledons</taxon>
        <taxon>Gunneridae</taxon>
        <taxon>Pentapetalae</taxon>
        <taxon>rosids</taxon>
        <taxon>fabids</taxon>
        <taxon>Rosales</taxon>
        <taxon>Rosaceae</taxon>
        <taxon>Rosoideae</taxon>
        <taxon>Rosoideae incertae sedis</taxon>
        <taxon>Rosa</taxon>
    </lineage>
</organism>
<proteinExistence type="predicted"/>
<dbReference type="Gramene" id="PRQ16192">
    <property type="protein sequence ID" value="PRQ16192"/>
    <property type="gene ID" value="RchiOBHm_Chr7g0181541"/>
</dbReference>
<dbReference type="AlphaFoldDB" id="A0A2P6P2P2"/>
<keyword evidence="2" id="KW-1185">Reference proteome</keyword>
<evidence type="ECO:0000313" key="1">
    <source>
        <dbReference type="EMBL" id="PRQ16192.1"/>
    </source>
</evidence>
<gene>
    <name evidence="1" type="ORF">RchiOBHm_Chr7g0181541</name>
</gene>
<reference evidence="1 2" key="1">
    <citation type="journal article" date="2018" name="Nat. Genet.">
        <title>The Rosa genome provides new insights in the design of modern roses.</title>
        <authorList>
            <person name="Bendahmane M."/>
        </authorList>
    </citation>
    <scope>NUCLEOTIDE SEQUENCE [LARGE SCALE GENOMIC DNA]</scope>
    <source>
        <strain evidence="2">cv. Old Blush</strain>
    </source>
</reference>
<dbReference type="Proteomes" id="UP000238479">
    <property type="component" value="Chromosome 7"/>
</dbReference>
<accession>A0A2P6P2P2</accession>
<evidence type="ECO:0000313" key="2">
    <source>
        <dbReference type="Proteomes" id="UP000238479"/>
    </source>
</evidence>
<name>A0A2P6P2P2_ROSCH</name>
<comment type="caution">
    <text evidence="1">The sequence shown here is derived from an EMBL/GenBank/DDBJ whole genome shotgun (WGS) entry which is preliminary data.</text>
</comment>